<dbReference type="GO" id="GO:0000155">
    <property type="term" value="F:phosphorelay sensor kinase activity"/>
    <property type="evidence" value="ECO:0007669"/>
    <property type="project" value="InterPro"/>
</dbReference>
<dbReference type="EC" id="2.7.13.3" evidence="3"/>
<comment type="caution">
    <text evidence="16">The sequence shown here is derived from an EMBL/GenBank/DDBJ whole genome shotgun (WGS) entry which is preliminary data.</text>
</comment>
<keyword evidence="17" id="KW-1185">Reference proteome</keyword>
<feature type="transmembrane region" description="Helical" evidence="14">
    <location>
        <begin position="190"/>
        <end position="207"/>
    </location>
</feature>
<keyword evidence="8" id="KW-0547">Nucleotide-binding</keyword>
<dbReference type="SUPFAM" id="SSF47384">
    <property type="entry name" value="Homodimeric domain of signal transducing histidine kinase"/>
    <property type="match status" value="1"/>
</dbReference>
<dbReference type="SMART" id="SM00388">
    <property type="entry name" value="HisKA"/>
    <property type="match status" value="1"/>
</dbReference>
<feature type="transmembrane region" description="Helical" evidence="14">
    <location>
        <begin position="82"/>
        <end position="103"/>
    </location>
</feature>
<feature type="transmembrane region" description="Helical" evidence="14">
    <location>
        <begin position="214"/>
        <end position="247"/>
    </location>
</feature>
<evidence type="ECO:0000256" key="14">
    <source>
        <dbReference type="SAM" id="Phobius"/>
    </source>
</evidence>
<dbReference type="PANTHER" id="PTHR43065:SF10">
    <property type="entry name" value="PEROXIDE STRESS-ACTIVATED HISTIDINE KINASE MAK3"/>
    <property type="match status" value="1"/>
</dbReference>
<evidence type="ECO:0000313" key="17">
    <source>
        <dbReference type="Proteomes" id="UP000630353"/>
    </source>
</evidence>
<evidence type="ECO:0000256" key="3">
    <source>
        <dbReference type="ARBA" id="ARBA00012438"/>
    </source>
</evidence>
<dbReference type="SMART" id="SM00387">
    <property type="entry name" value="HATPase_c"/>
    <property type="match status" value="1"/>
</dbReference>
<keyword evidence="4" id="KW-1003">Cell membrane</keyword>
<accession>A0A918XTK4</accession>
<dbReference type="InterPro" id="IPR003594">
    <property type="entry name" value="HATPase_dom"/>
</dbReference>
<name>A0A918XTK4_9PROT</name>
<evidence type="ECO:0000256" key="8">
    <source>
        <dbReference type="ARBA" id="ARBA00022741"/>
    </source>
</evidence>
<keyword evidence="13 14" id="KW-0472">Membrane</keyword>
<evidence type="ECO:0000256" key="10">
    <source>
        <dbReference type="ARBA" id="ARBA00022840"/>
    </source>
</evidence>
<keyword evidence="5" id="KW-0597">Phosphoprotein</keyword>
<feature type="transmembrane region" description="Helical" evidence="14">
    <location>
        <begin position="159"/>
        <end position="178"/>
    </location>
</feature>
<dbReference type="Proteomes" id="UP000630353">
    <property type="component" value="Unassembled WGS sequence"/>
</dbReference>
<comment type="catalytic activity">
    <reaction evidence="1">
        <text>ATP + protein L-histidine = ADP + protein N-phospho-L-histidine.</text>
        <dbReference type="EC" id="2.7.13.3"/>
    </reaction>
</comment>
<dbReference type="InterPro" id="IPR007895">
    <property type="entry name" value="MASE1"/>
</dbReference>
<evidence type="ECO:0000256" key="2">
    <source>
        <dbReference type="ARBA" id="ARBA00004651"/>
    </source>
</evidence>
<keyword evidence="11 14" id="KW-1133">Transmembrane helix</keyword>
<dbReference type="Gene3D" id="1.10.287.130">
    <property type="match status" value="1"/>
</dbReference>
<dbReference type="PRINTS" id="PR00344">
    <property type="entry name" value="BCTRLSENSOR"/>
</dbReference>
<dbReference type="Pfam" id="PF00512">
    <property type="entry name" value="HisKA"/>
    <property type="match status" value="1"/>
</dbReference>
<feature type="transmembrane region" description="Helical" evidence="14">
    <location>
        <begin position="12"/>
        <end position="30"/>
    </location>
</feature>
<evidence type="ECO:0000256" key="7">
    <source>
        <dbReference type="ARBA" id="ARBA00022692"/>
    </source>
</evidence>
<dbReference type="Pfam" id="PF02518">
    <property type="entry name" value="HATPase_c"/>
    <property type="match status" value="1"/>
</dbReference>
<dbReference type="InterPro" id="IPR003661">
    <property type="entry name" value="HisK_dim/P_dom"/>
</dbReference>
<evidence type="ECO:0000256" key="4">
    <source>
        <dbReference type="ARBA" id="ARBA00022475"/>
    </source>
</evidence>
<keyword evidence="7 14" id="KW-0812">Transmembrane</keyword>
<dbReference type="SUPFAM" id="SSF55874">
    <property type="entry name" value="ATPase domain of HSP90 chaperone/DNA topoisomerase II/histidine kinase"/>
    <property type="match status" value="1"/>
</dbReference>
<evidence type="ECO:0000256" key="11">
    <source>
        <dbReference type="ARBA" id="ARBA00022989"/>
    </source>
</evidence>
<feature type="transmembrane region" description="Helical" evidence="14">
    <location>
        <begin position="123"/>
        <end position="147"/>
    </location>
</feature>
<dbReference type="InterPro" id="IPR005467">
    <property type="entry name" value="His_kinase_dom"/>
</dbReference>
<keyword evidence="10" id="KW-0067">ATP-binding</keyword>
<proteinExistence type="predicted"/>
<dbReference type="InterPro" id="IPR036890">
    <property type="entry name" value="HATPase_C_sf"/>
</dbReference>
<keyword evidence="6" id="KW-0808">Transferase</keyword>
<dbReference type="Gene3D" id="3.30.565.10">
    <property type="entry name" value="Histidine kinase-like ATPase, C-terminal domain"/>
    <property type="match status" value="1"/>
</dbReference>
<dbReference type="GO" id="GO:0005524">
    <property type="term" value="F:ATP binding"/>
    <property type="evidence" value="ECO:0007669"/>
    <property type="project" value="UniProtKB-KW"/>
</dbReference>
<keyword evidence="9" id="KW-0418">Kinase</keyword>
<evidence type="ECO:0000256" key="13">
    <source>
        <dbReference type="ARBA" id="ARBA00023136"/>
    </source>
</evidence>
<organism evidence="16 17">
    <name type="scientific">Thalassobaculum fulvum</name>
    <dbReference type="NCBI Taxonomy" id="1633335"/>
    <lineage>
        <taxon>Bacteria</taxon>
        <taxon>Pseudomonadati</taxon>
        <taxon>Pseudomonadota</taxon>
        <taxon>Alphaproteobacteria</taxon>
        <taxon>Rhodospirillales</taxon>
        <taxon>Thalassobaculaceae</taxon>
        <taxon>Thalassobaculum</taxon>
    </lineage>
</organism>
<keyword evidence="12" id="KW-0902">Two-component regulatory system</keyword>
<evidence type="ECO:0000259" key="15">
    <source>
        <dbReference type="PROSITE" id="PS50109"/>
    </source>
</evidence>
<dbReference type="InterPro" id="IPR004358">
    <property type="entry name" value="Sig_transdc_His_kin-like_C"/>
</dbReference>
<feature type="domain" description="Histidine kinase" evidence="15">
    <location>
        <begin position="312"/>
        <end position="521"/>
    </location>
</feature>
<sequence length="531" mass="56483">MLKWDRDFVRMAIAWPLWIAAYVALDYVSFIDSYRGLAITPWNPSAGLAVALVMLRGLPSAPVVLVAPVLAGILVRGGMVPASVHLVEGVLFGGSYLVVGLLARRSVAFDSRLLTPRHTLLLMAAAFGASAMAAFSYDAVLILAGILQPAEIPDAFLRFFVGDLIGMLIVTPALLLLWHRRMPAPGWEMIPQVATMVLAFGAIFALPHAREFQLFYLLFVPLLWFSFRGGVAGAAAALCLIQVGLVVAVSLRQDALADLVSFQMLMVSLAATGLVFGSLIDQQRAASLRLRQQQVALGRALRLRSMGEIATSIAHQINQPITSIRTYAGIAREALQAGKVDDAVATVVRIRSECDRASAIIRATRDVVRQEAVRPQPVRAEELLENVRELLVDRLGSVQFVVGVAPDVRTVVCDPVQVEQALYNILDNAIDAIETTGSPGTVSIDVASDGQSVEFTVTDSGPGFAPEMLDYGVTPLVTTKAKGTGIGLSIARSVAEVHGGSLSIASDAGGTTVKLRIAQTGTTADEHGSTG</sequence>
<reference evidence="16" key="1">
    <citation type="journal article" date="2014" name="Int. J. Syst. Evol. Microbiol.">
        <title>Complete genome sequence of Corynebacterium casei LMG S-19264T (=DSM 44701T), isolated from a smear-ripened cheese.</title>
        <authorList>
            <consortium name="US DOE Joint Genome Institute (JGI-PGF)"/>
            <person name="Walter F."/>
            <person name="Albersmeier A."/>
            <person name="Kalinowski J."/>
            <person name="Ruckert C."/>
        </authorList>
    </citation>
    <scope>NUCLEOTIDE SEQUENCE</scope>
    <source>
        <strain evidence="16">KCTC 42651</strain>
    </source>
</reference>
<dbReference type="AlphaFoldDB" id="A0A918XTK4"/>
<feature type="transmembrane region" description="Helical" evidence="14">
    <location>
        <begin position="50"/>
        <end position="75"/>
    </location>
</feature>
<dbReference type="PANTHER" id="PTHR43065">
    <property type="entry name" value="SENSOR HISTIDINE KINASE"/>
    <property type="match status" value="1"/>
</dbReference>
<evidence type="ECO:0000256" key="9">
    <source>
        <dbReference type="ARBA" id="ARBA00022777"/>
    </source>
</evidence>
<dbReference type="EMBL" id="BMZS01000008">
    <property type="protein sequence ID" value="GHD55106.1"/>
    <property type="molecule type" value="Genomic_DNA"/>
</dbReference>
<comment type="subcellular location">
    <subcellularLocation>
        <location evidence="2">Cell membrane</location>
        <topology evidence="2">Multi-pass membrane protein</topology>
    </subcellularLocation>
</comment>
<evidence type="ECO:0000256" key="6">
    <source>
        <dbReference type="ARBA" id="ARBA00022679"/>
    </source>
</evidence>
<dbReference type="InterPro" id="IPR036097">
    <property type="entry name" value="HisK_dim/P_sf"/>
</dbReference>
<protein>
    <recommendedName>
        <fullName evidence="3">histidine kinase</fullName>
        <ecNumber evidence="3">2.7.13.3</ecNumber>
    </recommendedName>
</protein>
<evidence type="ECO:0000313" key="16">
    <source>
        <dbReference type="EMBL" id="GHD55106.1"/>
    </source>
</evidence>
<evidence type="ECO:0000256" key="1">
    <source>
        <dbReference type="ARBA" id="ARBA00000085"/>
    </source>
</evidence>
<reference evidence="16" key="2">
    <citation type="submission" date="2020-09" db="EMBL/GenBank/DDBJ databases">
        <authorList>
            <person name="Sun Q."/>
            <person name="Kim S."/>
        </authorList>
    </citation>
    <scope>NUCLEOTIDE SEQUENCE</scope>
    <source>
        <strain evidence="16">KCTC 42651</strain>
    </source>
</reference>
<dbReference type="PROSITE" id="PS50109">
    <property type="entry name" value="HIS_KIN"/>
    <property type="match status" value="1"/>
</dbReference>
<feature type="transmembrane region" description="Helical" evidence="14">
    <location>
        <begin position="259"/>
        <end position="280"/>
    </location>
</feature>
<dbReference type="Pfam" id="PF05231">
    <property type="entry name" value="MASE1"/>
    <property type="match status" value="1"/>
</dbReference>
<dbReference type="CDD" id="cd00082">
    <property type="entry name" value="HisKA"/>
    <property type="match status" value="1"/>
</dbReference>
<dbReference type="GO" id="GO:0005886">
    <property type="term" value="C:plasma membrane"/>
    <property type="evidence" value="ECO:0007669"/>
    <property type="project" value="UniProtKB-SubCell"/>
</dbReference>
<gene>
    <name evidence="16" type="ORF">GCM10017083_33560</name>
</gene>
<evidence type="ECO:0000256" key="12">
    <source>
        <dbReference type="ARBA" id="ARBA00023012"/>
    </source>
</evidence>
<evidence type="ECO:0000256" key="5">
    <source>
        <dbReference type="ARBA" id="ARBA00022553"/>
    </source>
</evidence>